<evidence type="ECO:0000256" key="7">
    <source>
        <dbReference type="ARBA" id="ARBA00023012"/>
    </source>
</evidence>
<keyword evidence="5 13" id="KW-0418">Kinase</keyword>
<evidence type="ECO:0000259" key="12">
    <source>
        <dbReference type="SMART" id="SM00387"/>
    </source>
</evidence>
<dbReference type="CDD" id="cd16917">
    <property type="entry name" value="HATPase_UhpB-NarQ-NarX-like"/>
    <property type="match status" value="1"/>
</dbReference>
<keyword evidence="2" id="KW-1003">Cell membrane</keyword>
<dbReference type="Gene3D" id="1.25.40.10">
    <property type="entry name" value="Tetratricopeptide repeat domain"/>
    <property type="match status" value="2"/>
</dbReference>
<keyword evidence="8 10" id="KW-0472">Membrane</keyword>
<dbReference type="KEGG" id="hhy:Halhy_1196"/>
<feature type="repeat" description="TPR" evidence="9">
    <location>
        <begin position="160"/>
        <end position="193"/>
    </location>
</feature>
<keyword evidence="3" id="KW-0808">Transferase</keyword>
<organism evidence="13 14">
    <name type="scientific">Haliscomenobacter hydrossis (strain ATCC 27775 / DSM 1100 / LMG 10767 / O)</name>
    <dbReference type="NCBI Taxonomy" id="760192"/>
    <lineage>
        <taxon>Bacteria</taxon>
        <taxon>Pseudomonadati</taxon>
        <taxon>Bacteroidota</taxon>
        <taxon>Saprospiria</taxon>
        <taxon>Saprospirales</taxon>
        <taxon>Haliscomenobacteraceae</taxon>
        <taxon>Haliscomenobacter</taxon>
    </lineage>
</organism>
<proteinExistence type="predicted"/>
<dbReference type="GO" id="GO:0000155">
    <property type="term" value="F:phosphorelay sensor kinase activity"/>
    <property type="evidence" value="ECO:0007669"/>
    <property type="project" value="InterPro"/>
</dbReference>
<feature type="transmembrane region" description="Helical" evidence="10">
    <location>
        <begin position="398"/>
        <end position="417"/>
    </location>
</feature>
<dbReference type="eggNOG" id="COG4585">
    <property type="taxonomic scope" value="Bacteria"/>
</dbReference>
<dbReference type="SMART" id="SM00028">
    <property type="entry name" value="TPR"/>
    <property type="match status" value="5"/>
</dbReference>
<evidence type="ECO:0000256" key="1">
    <source>
        <dbReference type="ARBA" id="ARBA00004651"/>
    </source>
</evidence>
<dbReference type="InterPro" id="IPR003594">
    <property type="entry name" value="HATPase_dom"/>
</dbReference>
<dbReference type="Pfam" id="PF07730">
    <property type="entry name" value="HisKA_3"/>
    <property type="match status" value="1"/>
</dbReference>
<evidence type="ECO:0000313" key="13">
    <source>
        <dbReference type="EMBL" id="AEE49093.1"/>
    </source>
</evidence>
<dbReference type="PROSITE" id="PS50005">
    <property type="entry name" value="TPR"/>
    <property type="match status" value="1"/>
</dbReference>
<dbReference type="PANTHER" id="PTHR24421:SF37">
    <property type="entry name" value="SENSOR HISTIDINE KINASE NARS"/>
    <property type="match status" value="1"/>
</dbReference>
<protein>
    <submittedName>
        <fullName evidence="13">Signal transduction histidine kinase</fullName>
    </submittedName>
</protein>
<dbReference type="EMBL" id="CP002691">
    <property type="protein sequence ID" value="AEE49093.1"/>
    <property type="molecule type" value="Genomic_DNA"/>
</dbReference>
<evidence type="ECO:0000256" key="8">
    <source>
        <dbReference type="ARBA" id="ARBA00023136"/>
    </source>
</evidence>
<dbReference type="InterPro" id="IPR011990">
    <property type="entry name" value="TPR-like_helical_dom_sf"/>
</dbReference>
<dbReference type="Gene3D" id="1.20.5.1930">
    <property type="match status" value="1"/>
</dbReference>
<feature type="signal peptide" evidence="11">
    <location>
        <begin position="1"/>
        <end position="24"/>
    </location>
</feature>
<dbReference type="STRING" id="760192.Halhy_1196"/>
<evidence type="ECO:0000256" key="9">
    <source>
        <dbReference type="PROSITE-ProRule" id="PRU00339"/>
    </source>
</evidence>
<evidence type="ECO:0000256" key="2">
    <source>
        <dbReference type="ARBA" id="ARBA00022475"/>
    </source>
</evidence>
<keyword evidence="4 10" id="KW-0812">Transmembrane</keyword>
<reference evidence="13 14" key="1">
    <citation type="journal article" date="2011" name="Stand. Genomic Sci.">
        <title>Complete genome sequence of Haliscomenobacter hydrossis type strain (O).</title>
        <authorList>
            <consortium name="US DOE Joint Genome Institute (JGI-PGF)"/>
            <person name="Daligault H."/>
            <person name="Lapidus A."/>
            <person name="Zeytun A."/>
            <person name="Nolan M."/>
            <person name="Lucas S."/>
            <person name="Del Rio T.G."/>
            <person name="Tice H."/>
            <person name="Cheng J.F."/>
            <person name="Tapia R."/>
            <person name="Han C."/>
            <person name="Goodwin L."/>
            <person name="Pitluck S."/>
            <person name="Liolios K."/>
            <person name="Pagani I."/>
            <person name="Ivanova N."/>
            <person name="Huntemann M."/>
            <person name="Mavromatis K."/>
            <person name="Mikhailova N."/>
            <person name="Pati A."/>
            <person name="Chen A."/>
            <person name="Palaniappan K."/>
            <person name="Land M."/>
            <person name="Hauser L."/>
            <person name="Brambilla E.M."/>
            <person name="Rohde M."/>
            <person name="Verbarg S."/>
            <person name="Goker M."/>
            <person name="Bristow J."/>
            <person name="Eisen J.A."/>
            <person name="Markowitz V."/>
            <person name="Hugenholtz P."/>
            <person name="Kyrpides N.C."/>
            <person name="Klenk H.P."/>
            <person name="Woyke T."/>
        </authorList>
    </citation>
    <scope>NUCLEOTIDE SEQUENCE [LARGE SCALE GENOMIC DNA]</scope>
    <source>
        <strain evidence="14">ATCC 27775 / DSM 1100 / LMG 10767 / O</strain>
    </source>
</reference>
<dbReference type="InterPro" id="IPR011712">
    <property type="entry name" value="Sig_transdc_His_kin_sub3_dim/P"/>
</dbReference>
<evidence type="ECO:0000256" key="4">
    <source>
        <dbReference type="ARBA" id="ARBA00022692"/>
    </source>
</evidence>
<name>F4KSY6_HALH1</name>
<dbReference type="GO" id="GO:0005886">
    <property type="term" value="C:plasma membrane"/>
    <property type="evidence" value="ECO:0007669"/>
    <property type="project" value="UniProtKB-SubCell"/>
</dbReference>
<evidence type="ECO:0000256" key="3">
    <source>
        <dbReference type="ARBA" id="ARBA00022679"/>
    </source>
</evidence>
<keyword evidence="6 10" id="KW-1133">Transmembrane helix</keyword>
<comment type="subcellular location">
    <subcellularLocation>
        <location evidence="1">Cell membrane</location>
        <topology evidence="1">Multi-pass membrane protein</topology>
    </subcellularLocation>
</comment>
<feature type="domain" description="Histidine kinase/HSP90-like ATPase" evidence="12">
    <location>
        <begin position="555"/>
        <end position="649"/>
    </location>
</feature>
<keyword evidence="14" id="KW-1185">Reference proteome</keyword>
<keyword evidence="9" id="KW-0802">TPR repeat</keyword>
<feature type="chain" id="PRO_5003316008" evidence="11">
    <location>
        <begin position="25"/>
        <end position="652"/>
    </location>
</feature>
<dbReference type="InterPro" id="IPR019734">
    <property type="entry name" value="TPR_rpt"/>
</dbReference>
<dbReference type="Gene3D" id="3.30.565.10">
    <property type="entry name" value="Histidine kinase-like ATPase, C-terminal domain"/>
    <property type="match status" value="1"/>
</dbReference>
<dbReference type="GO" id="GO:0046983">
    <property type="term" value="F:protein dimerization activity"/>
    <property type="evidence" value="ECO:0007669"/>
    <property type="project" value="InterPro"/>
</dbReference>
<dbReference type="InterPro" id="IPR050482">
    <property type="entry name" value="Sensor_HK_TwoCompSys"/>
</dbReference>
<dbReference type="SUPFAM" id="SSF55874">
    <property type="entry name" value="ATPase domain of HSP90 chaperone/DNA topoisomerase II/histidine kinase"/>
    <property type="match status" value="1"/>
</dbReference>
<dbReference type="Pfam" id="PF13424">
    <property type="entry name" value="TPR_12"/>
    <property type="match status" value="1"/>
</dbReference>
<dbReference type="Proteomes" id="UP000008461">
    <property type="component" value="Chromosome"/>
</dbReference>
<dbReference type="HOGENOM" id="CLU_000445_106_2_10"/>
<evidence type="ECO:0000256" key="5">
    <source>
        <dbReference type="ARBA" id="ARBA00022777"/>
    </source>
</evidence>
<dbReference type="AlphaFoldDB" id="F4KSY6"/>
<dbReference type="OrthoDB" id="617348at2"/>
<dbReference type="InterPro" id="IPR036890">
    <property type="entry name" value="HATPase_C_sf"/>
</dbReference>
<sequence>MRKTPITILFALLISAMTGQSPLADSLRRVYHKETNPEKKIAAYYALAQEAQMQNLDASFAYADTLEQMAKAAHSLEGEAKALHVRAKAYGDKGEHQTAIPLLKKQLSIGKQIKDLSIQADAYNALGGTYQDLLQNDSAQYYLHRAASLNEKLGDLESLASVYSNLGNVYKDSEFPDKAIEYLEKALKIRLQVGDDRKTIFTYNNLAVAYNGKNDFDKSMEYSRKGIDMALKNNNKFVAGVMIGGVCHLLHKLGKDREALPNCEKSIQYLQEANRETNLVFPYINSTAVYNSLGQPQKGLAFAMKGYALMQKHKLLDPLAVYYEEIARSYELLGQPKEALVWYKKFRALDDSLFTIDNSKVLADMEAKYQTQKKETEIINQQLKIEKQESILFRQQTWIWGLLVGLLAFVSLGWLFWNRFRLRKKAELDAALIQEQKLGLNAVIEAQEAERKRIAKDLHDGIAQEMVALKLGFSALQSKIAKVAPQEALQIGQLAHQLDESCTEVRNISHTMLPPMLEQHGLAPSLEMLLRNTFQSTALQYEFESSLVPEHLDEKVEIGVYRVAQELLNNIVKHANAGKVLVILYLAGGSLILRMEDDGQGFDFERARAQGSMGLLNILSRVSTLGGVFQTEAASPKGTISIIRIPLNNLEK</sequence>
<dbReference type="PANTHER" id="PTHR24421">
    <property type="entry name" value="NITRATE/NITRITE SENSOR PROTEIN NARX-RELATED"/>
    <property type="match status" value="1"/>
</dbReference>
<keyword evidence="11" id="KW-0732">Signal</keyword>
<dbReference type="RefSeq" id="WP_013763648.1">
    <property type="nucleotide sequence ID" value="NC_015510.1"/>
</dbReference>
<accession>F4KSY6</accession>
<dbReference type="SMART" id="SM00387">
    <property type="entry name" value="HATPase_c"/>
    <property type="match status" value="1"/>
</dbReference>
<evidence type="ECO:0000256" key="10">
    <source>
        <dbReference type="SAM" id="Phobius"/>
    </source>
</evidence>
<dbReference type="Pfam" id="PF02518">
    <property type="entry name" value="HATPase_c"/>
    <property type="match status" value="1"/>
</dbReference>
<gene>
    <name evidence="13" type="ordered locus">Halhy_1196</name>
</gene>
<reference key="2">
    <citation type="submission" date="2011-04" db="EMBL/GenBank/DDBJ databases">
        <title>Complete sequence of chromosome of Haliscomenobacter hydrossis DSM 1100.</title>
        <authorList>
            <consortium name="US DOE Joint Genome Institute (JGI-PGF)"/>
            <person name="Lucas S."/>
            <person name="Han J."/>
            <person name="Lapidus A."/>
            <person name="Bruce D."/>
            <person name="Goodwin L."/>
            <person name="Pitluck S."/>
            <person name="Peters L."/>
            <person name="Kyrpides N."/>
            <person name="Mavromatis K."/>
            <person name="Ivanova N."/>
            <person name="Ovchinnikova G."/>
            <person name="Pagani I."/>
            <person name="Daligault H."/>
            <person name="Detter J.C."/>
            <person name="Han C."/>
            <person name="Land M."/>
            <person name="Hauser L."/>
            <person name="Markowitz V."/>
            <person name="Cheng J.-F."/>
            <person name="Hugenholtz P."/>
            <person name="Woyke T."/>
            <person name="Wu D."/>
            <person name="Verbarg S."/>
            <person name="Frueling A."/>
            <person name="Brambilla E."/>
            <person name="Klenk H.-P."/>
            <person name="Eisen J.A."/>
        </authorList>
    </citation>
    <scope>NUCLEOTIDE SEQUENCE</scope>
    <source>
        <strain>DSM 1100</strain>
    </source>
</reference>
<evidence type="ECO:0000256" key="6">
    <source>
        <dbReference type="ARBA" id="ARBA00022989"/>
    </source>
</evidence>
<evidence type="ECO:0000313" key="14">
    <source>
        <dbReference type="Proteomes" id="UP000008461"/>
    </source>
</evidence>
<dbReference type="eggNOG" id="COG0457">
    <property type="taxonomic scope" value="Bacteria"/>
</dbReference>
<evidence type="ECO:0000256" key="11">
    <source>
        <dbReference type="SAM" id="SignalP"/>
    </source>
</evidence>
<keyword evidence="7" id="KW-0902">Two-component regulatory system</keyword>
<dbReference type="SUPFAM" id="SSF48452">
    <property type="entry name" value="TPR-like"/>
    <property type="match status" value="2"/>
</dbReference>